<dbReference type="EMBL" id="ML987222">
    <property type="protein sequence ID" value="KAF2240266.1"/>
    <property type="molecule type" value="Genomic_DNA"/>
</dbReference>
<dbReference type="GeneID" id="54577861"/>
<dbReference type="Proteomes" id="UP000800094">
    <property type="component" value="Unassembled WGS sequence"/>
</dbReference>
<feature type="non-terminal residue" evidence="1">
    <location>
        <position position="1"/>
    </location>
</feature>
<sequence length="141" mass="15221">ADMAARYNGLPSLVDSDSAFAKPASLSRDSILKLMAPIFAKWNYKHGLALVHRHCEIKPEEIMLATGDVCQPANVSKAGEFYPERWLSNGKPYEFTTRPTVPPLAELLAEFLPLAKAAGLEDVLGIYHIDEGSKPGGAGGL</sequence>
<reference evidence="1" key="1">
    <citation type="journal article" date="2020" name="Stud. Mycol.">
        <title>101 Dothideomycetes genomes: a test case for predicting lifestyles and emergence of pathogens.</title>
        <authorList>
            <person name="Haridas S."/>
            <person name="Albert R."/>
            <person name="Binder M."/>
            <person name="Bloem J."/>
            <person name="Labutti K."/>
            <person name="Salamov A."/>
            <person name="Andreopoulos B."/>
            <person name="Baker S."/>
            <person name="Barry K."/>
            <person name="Bills G."/>
            <person name="Bluhm B."/>
            <person name="Cannon C."/>
            <person name="Castanera R."/>
            <person name="Culley D."/>
            <person name="Daum C."/>
            <person name="Ezra D."/>
            <person name="Gonzalez J."/>
            <person name="Henrissat B."/>
            <person name="Kuo A."/>
            <person name="Liang C."/>
            <person name="Lipzen A."/>
            <person name="Lutzoni F."/>
            <person name="Magnuson J."/>
            <person name="Mondo S."/>
            <person name="Nolan M."/>
            <person name="Ohm R."/>
            <person name="Pangilinan J."/>
            <person name="Park H.-J."/>
            <person name="Ramirez L."/>
            <person name="Alfaro M."/>
            <person name="Sun H."/>
            <person name="Tritt A."/>
            <person name="Yoshinaga Y."/>
            <person name="Zwiers L.-H."/>
            <person name="Turgeon B."/>
            <person name="Goodwin S."/>
            <person name="Spatafora J."/>
            <person name="Crous P."/>
            <person name="Grigoriev I."/>
        </authorList>
    </citation>
    <scope>NUCLEOTIDE SEQUENCE</scope>
    <source>
        <strain evidence="1">CBS 122368</strain>
    </source>
</reference>
<organism evidence="1 2">
    <name type="scientific">Trematosphaeria pertusa</name>
    <dbReference type="NCBI Taxonomy" id="390896"/>
    <lineage>
        <taxon>Eukaryota</taxon>
        <taxon>Fungi</taxon>
        <taxon>Dikarya</taxon>
        <taxon>Ascomycota</taxon>
        <taxon>Pezizomycotina</taxon>
        <taxon>Dothideomycetes</taxon>
        <taxon>Pleosporomycetidae</taxon>
        <taxon>Pleosporales</taxon>
        <taxon>Massarineae</taxon>
        <taxon>Trematosphaeriaceae</taxon>
        <taxon>Trematosphaeria</taxon>
    </lineage>
</organism>
<name>A0A6A6HQ62_9PLEO</name>
<proteinExistence type="predicted"/>
<dbReference type="AlphaFoldDB" id="A0A6A6HQ62"/>
<evidence type="ECO:0000313" key="2">
    <source>
        <dbReference type="Proteomes" id="UP000800094"/>
    </source>
</evidence>
<keyword evidence="2" id="KW-1185">Reference proteome</keyword>
<dbReference type="RefSeq" id="XP_033675270.1">
    <property type="nucleotide sequence ID" value="XM_033824531.1"/>
</dbReference>
<gene>
    <name evidence="1" type="ORF">BU26DRAFT_443044</name>
</gene>
<accession>A0A6A6HQ62</accession>
<evidence type="ECO:0000313" key="1">
    <source>
        <dbReference type="EMBL" id="KAF2240266.1"/>
    </source>
</evidence>
<protein>
    <submittedName>
        <fullName evidence="1">Uncharacterized protein</fullName>
    </submittedName>
</protein>
<dbReference type="OrthoDB" id="2322999at2759"/>